<protein>
    <submittedName>
        <fullName evidence="1">Geraniol 8-hydroxylase-like</fullName>
    </submittedName>
</protein>
<dbReference type="GO" id="GO:0004497">
    <property type="term" value="F:monooxygenase activity"/>
    <property type="evidence" value="ECO:0007669"/>
    <property type="project" value="InterPro"/>
</dbReference>
<dbReference type="GO" id="GO:0020037">
    <property type="term" value="F:heme binding"/>
    <property type="evidence" value="ECO:0007669"/>
    <property type="project" value="InterPro"/>
</dbReference>
<evidence type="ECO:0000313" key="1">
    <source>
        <dbReference type="EMBL" id="PQQ16309.1"/>
    </source>
</evidence>
<accession>A0A314ZAD7</accession>
<dbReference type="Gene3D" id="1.10.630.10">
    <property type="entry name" value="Cytochrome P450"/>
    <property type="match status" value="1"/>
</dbReference>
<dbReference type="Proteomes" id="UP000250321">
    <property type="component" value="Unassembled WGS sequence"/>
</dbReference>
<comment type="caution">
    <text evidence="1">The sequence shown here is derived from an EMBL/GenBank/DDBJ whole genome shotgun (WGS) entry which is preliminary data.</text>
</comment>
<proteinExistence type="predicted"/>
<dbReference type="AlphaFoldDB" id="A0A314ZAD7"/>
<dbReference type="EMBL" id="PJQY01000199">
    <property type="protein sequence ID" value="PQQ16309.1"/>
    <property type="molecule type" value="Genomic_DNA"/>
</dbReference>
<name>A0A314ZAD7_PRUYE</name>
<dbReference type="InterPro" id="IPR036396">
    <property type="entry name" value="Cyt_P450_sf"/>
</dbReference>
<organism evidence="1 2">
    <name type="scientific">Prunus yedoensis var. nudiflora</name>
    <dbReference type="NCBI Taxonomy" id="2094558"/>
    <lineage>
        <taxon>Eukaryota</taxon>
        <taxon>Viridiplantae</taxon>
        <taxon>Streptophyta</taxon>
        <taxon>Embryophyta</taxon>
        <taxon>Tracheophyta</taxon>
        <taxon>Spermatophyta</taxon>
        <taxon>Magnoliopsida</taxon>
        <taxon>eudicotyledons</taxon>
        <taxon>Gunneridae</taxon>
        <taxon>Pentapetalae</taxon>
        <taxon>rosids</taxon>
        <taxon>fabids</taxon>
        <taxon>Rosales</taxon>
        <taxon>Rosaceae</taxon>
        <taxon>Amygdaloideae</taxon>
        <taxon>Amygdaleae</taxon>
        <taxon>Prunus</taxon>
    </lineage>
</organism>
<evidence type="ECO:0000313" key="2">
    <source>
        <dbReference type="Proteomes" id="UP000250321"/>
    </source>
</evidence>
<dbReference type="PANTHER" id="PTHR24299">
    <property type="entry name" value="CYTOCHROME P450 FAMILY 1"/>
    <property type="match status" value="1"/>
</dbReference>
<dbReference type="PANTHER" id="PTHR24299:SF59">
    <property type="entry name" value="CYTOCHROME P450 SUPERFAMILY PROTEIN"/>
    <property type="match status" value="1"/>
</dbReference>
<dbReference type="SUPFAM" id="SSF48264">
    <property type="entry name" value="Cytochrome P450"/>
    <property type="match status" value="1"/>
</dbReference>
<gene>
    <name evidence="1" type="ORF">Pyn_20790</name>
</gene>
<dbReference type="GO" id="GO:0005506">
    <property type="term" value="F:iron ion binding"/>
    <property type="evidence" value="ECO:0007669"/>
    <property type="project" value="InterPro"/>
</dbReference>
<dbReference type="STRING" id="2094558.A0A314ZAD7"/>
<sequence>MKVQELISDVNESLVKGEVVDIGRAAFKTTLNLLSRTIFFVDLADASSEMAREFKETVSGLMEEAGKPNWGVFFPVLRKIDPQGIRRRIDQTCLEDRTGL</sequence>
<dbReference type="GO" id="GO:0016705">
    <property type="term" value="F:oxidoreductase activity, acting on paired donors, with incorporation or reduction of molecular oxygen"/>
    <property type="evidence" value="ECO:0007669"/>
    <property type="project" value="InterPro"/>
</dbReference>
<reference evidence="1 2" key="1">
    <citation type="submission" date="2018-02" db="EMBL/GenBank/DDBJ databases">
        <title>Draft genome of wild Prunus yedoensis var. nudiflora.</title>
        <authorList>
            <person name="Baek S."/>
            <person name="Kim J.-H."/>
            <person name="Choi K."/>
            <person name="Kim G.-B."/>
            <person name="Cho A."/>
            <person name="Jang H."/>
            <person name="Shin C.-H."/>
            <person name="Yu H.-J."/>
            <person name="Mun J.-H."/>
        </authorList>
    </citation>
    <scope>NUCLEOTIDE SEQUENCE [LARGE SCALE GENOMIC DNA]</scope>
    <source>
        <strain evidence="2">cv. Jeju island</strain>
        <tissue evidence="1">Leaf</tissue>
    </source>
</reference>
<dbReference type="OrthoDB" id="2789670at2759"/>
<keyword evidence="2" id="KW-1185">Reference proteome</keyword>